<feature type="region of interest" description="Disordered" evidence="1">
    <location>
        <begin position="115"/>
        <end position="139"/>
    </location>
</feature>
<dbReference type="SUPFAM" id="SSF109854">
    <property type="entry name" value="DinB/YfiT-like putative metalloenzymes"/>
    <property type="match status" value="1"/>
</dbReference>
<evidence type="ECO:0000313" key="4">
    <source>
        <dbReference type="Proteomes" id="UP000460435"/>
    </source>
</evidence>
<evidence type="ECO:0000256" key="1">
    <source>
        <dbReference type="SAM" id="MobiDB-lite"/>
    </source>
</evidence>
<feature type="compositionally biased region" description="Low complexity" evidence="1">
    <location>
        <begin position="1"/>
        <end position="17"/>
    </location>
</feature>
<accession>A0A7K3MBZ6</accession>
<keyword evidence="4" id="KW-1185">Reference proteome</keyword>
<dbReference type="Gene3D" id="1.20.120.450">
    <property type="entry name" value="dinb family like domain"/>
    <property type="match status" value="1"/>
</dbReference>
<dbReference type="GO" id="GO:0016853">
    <property type="term" value="F:isomerase activity"/>
    <property type="evidence" value="ECO:0007669"/>
    <property type="project" value="UniProtKB-KW"/>
</dbReference>
<feature type="domain" description="Mycothiol-dependent maleylpyruvate isomerase metal-binding" evidence="2">
    <location>
        <begin position="197"/>
        <end position="348"/>
    </location>
</feature>
<dbReference type="Pfam" id="PF11716">
    <property type="entry name" value="MDMPI_N"/>
    <property type="match status" value="1"/>
</dbReference>
<dbReference type="AlphaFoldDB" id="A0A7K3MBZ6"/>
<keyword evidence="3" id="KW-0413">Isomerase</keyword>
<comment type="caution">
    <text evidence="3">The sequence shown here is derived from an EMBL/GenBank/DDBJ whole genome shotgun (WGS) entry which is preliminary data.</text>
</comment>
<evidence type="ECO:0000259" key="2">
    <source>
        <dbReference type="Pfam" id="PF11716"/>
    </source>
</evidence>
<gene>
    <name evidence="3" type="ORF">F7O44_27580</name>
</gene>
<dbReference type="InterPro" id="IPR024344">
    <property type="entry name" value="MDMPI_metal-binding"/>
</dbReference>
<dbReference type="Proteomes" id="UP000460435">
    <property type="component" value="Unassembled WGS sequence"/>
</dbReference>
<dbReference type="InterPro" id="IPR017517">
    <property type="entry name" value="Maleyloyr_isom"/>
</dbReference>
<sequence length="429" mass="45727">MRRPPTRSSPIIPSGSGLPEASRRACGRCVLMARGPDSPWTSPSDGGSSTMARSPSSPCPHCGSRNSGASCAPASRLRRPPWTIPACCGGRPRSACRSPRPSRCGATAMRFGATPTAAPTSSIPMRSRSSDGAASAMSRCSPDTPRSACAALSPGAIHSRRPVCLTSSPPGEEPAVTTIDEIVRIERRNDARALAEHAYTAILALLDELEPADWNARTECPAWTVADMVGHMIGAAKGHASMRQSIREQVWAARHKKDFGGSSLDAMNARQVAAHADLTPPERIAQLREIAPAAVRGRMRTPALMRRMRIAMPAAGSVVAGMPDQIVLGHLMDVILTRDVWLHRIDIARATGRELDWDPEADGRIVADVVAEWGARHGQPFSLELTGPIGGHYRHGGGGEQLTMDAVEFCRVLSGRAQGDGLLVTKVFF</sequence>
<dbReference type="GO" id="GO:0046872">
    <property type="term" value="F:metal ion binding"/>
    <property type="evidence" value="ECO:0007669"/>
    <property type="project" value="InterPro"/>
</dbReference>
<feature type="compositionally biased region" description="Polar residues" evidence="1">
    <location>
        <begin position="39"/>
        <end position="56"/>
    </location>
</feature>
<name>A0A7K3MBZ6_9ACTN</name>
<reference evidence="3 4" key="1">
    <citation type="submission" date="2019-11" db="EMBL/GenBank/DDBJ databases">
        <authorList>
            <person name="Li X.-J."/>
            <person name="Feng X.-M."/>
        </authorList>
    </citation>
    <scope>NUCLEOTIDE SEQUENCE [LARGE SCALE GENOMIC DNA]</scope>
    <source>
        <strain evidence="3 4">XMNu-373</strain>
    </source>
</reference>
<dbReference type="InterPro" id="IPR034660">
    <property type="entry name" value="DinB/YfiT-like"/>
</dbReference>
<keyword evidence="3" id="KW-0670">Pyruvate</keyword>
<dbReference type="NCBIfam" id="TIGR03083">
    <property type="entry name" value="maleylpyruvate isomerase family mycothiol-dependent enzyme"/>
    <property type="match status" value="1"/>
</dbReference>
<proteinExistence type="predicted"/>
<protein>
    <submittedName>
        <fullName evidence="3">Maleylpyruvate isomerase family mycothiol-dependent enzyme</fullName>
    </submittedName>
</protein>
<organism evidence="3 4">
    <name type="scientific">Phytoactinopolyspora mesophila</name>
    <dbReference type="NCBI Taxonomy" id="2650750"/>
    <lineage>
        <taxon>Bacteria</taxon>
        <taxon>Bacillati</taxon>
        <taxon>Actinomycetota</taxon>
        <taxon>Actinomycetes</taxon>
        <taxon>Jiangellales</taxon>
        <taxon>Jiangellaceae</taxon>
        <taxon>Phytoactinopolyspora</taxon>
    </lineage>
</organism>
<dbReference type="EMBL" id="WLZY01000015">
    <property type="protein sequence ID" value="NDL60841.1"/>
    <property type="molecule type" value="Genomic_DNA"/>
</dbReference>
<evidence type="ECO:0000313" key="3">
    <source>
        <dbReference type="EMBL" id="NDL60841.1"/>
    </source>
</evidence>
<feature type="region of interest" description="Disordered" evidence="1">
    <location>
        <begin position="1"/>
        <end position="63"/>
    </location>
</feature>